<organism evidence="5 6">
    <name type="scientific">Paralvinella palmiformis</name>
    <dbReference type="NCBI Taxonomy" id="53620"/>
    <lineage>
        <taxon>Eukaryota</taxon>
        <taxon>Metazoa</taxon>
        <taxon>Spiralia</taxon>
        <taxon>Lophotrochozoa</taxon>
        <taxon>Annelida</taxon>
        <taxon>Polychaeta</taxon>
        <taxon>Sedentaria</taxon>
        <taxon>Canalipalpata</taxon>
        <taxon>Terebellida</taxon>
        <taxon>Terebelliformia</taxon>
        <taxon>Alvinellidae</taxon>
        <taxon>Paralvinella</taxon>
    </lineage>
</organism>
<evidence type="ECO:0000313" key="5">
    <source>
        <dbReference type="EMBL" id="KAK2166646.1"/>
    </source>
</evidence>
<dbReference type="InterPro" id="IPR003591">
    <property type="entry name" value="Leu-rich_rpt_typical-subtyp"/>
</dbReference>
<keyword evidence="6" id="KW-1185">Reference proteome</keyword>
<protein>
    <submittedName>
        <fullName evidence="5">Uncharacterized protein</fullName>
    </submittedName>
</protein>
<dbReference type="Gene3D" id="3.80.10.10">
    <property type="entry name" value="Ribonuclease Inhibitor"/>
    <property type="match status" value="3"/>
</dbReference>
<dbReference type="PROSITE" id="PS51450">
    <property type="entry name" value="LRR"/>
    <property type="match status" value="2"/>
</dbReference>
<evidence type="ECO:0000256" key="4">
    <source>
        <dbReference type="SAM" id="SignalP"/>
    </source>
</evidence>
<dbReference type="SUPFAM" id="SSF52058">
    <property type="entry name" value="L domain-like"/>
    <property type="match status" value="1"/>
</dbReference>
<keyword evidence="3" id="KW-0677">Repeat</keyword>
<dbReference type="AlphaFoldDB" id="A0AAD9NFR4"/>
<dbReference type="InterPro" id="IPR001611">
    <property type="entry name" value="Leu-rich_rpt"/>
</dbReference>
<evidence type="ECO:0000256" key="1">
    <source>
        <dbReference type="ARBA" id="ARBA00022614"/>
    </source>
</evidence>
<feature type="chain" id="PRO_5042256131" evidence="4">
    <location>
        <begin position="26"/>
        <end position="343"/>
    </location>
</feature>
<dbReference type="GO" id="GO:0005886">
    <property type="term" value="C:plasma membrane"/>
    <property type="evidence" value="ECO:0007669"/>
    <property type="project" value="TreeGrafter"/>
</dbReference>
<evidence type="ECO:0000256" key="3">
    <source>
        <dbReference type="ARBA" id="ARBA00022737"/>
    </source>
</evidence>
<name>A0AAD9NFR4_9ANNE</name>
<reference evidence="5" key="1">
    <citation type="journal article" date="2023" name="Mol. Biol. Evol.">
        <title>Third-Generation Sequencing Reveals the Adaptive Role of the Epigenome in Three Deep-Sea Polychaetes.</title>
        <authorList>
            <person name="Perez M."/>
            <person name="Aroh O."/>
            <person name="Sun Y."/>
            <person name="Lan Y."/>
            <person name="Juniper S.K."/>
            <person name="Young C.R."/>
            <person name="Angers B."/>
            <person name="Qian P.Y."/>
        </authorList>
    </citation>
    <scope>NUCLEOTIDE SEQUENCE</scope>
    <source>
        <strain evidence="5">P08H-3</strain>
    </source>
</reference>
<dbReference type="Pfam" id="PF13855">
    <property type="entry name" value="LRR_8"/>
    <property type="match status" value="3"/>
</dbReference>
<dbReference type="InterPro" id="IPR032675">
    <property type="entry name" value="LRR_dom_sf"/>
</dbReference>
<feature type="signal peptide" evidence="4">
    <location>
        <begin position="1"/>
        <end position="25"/>
    </location>
</feature>
<proteinExistence type="predicted"/>
<dbReference type="Proteomes" id="UP001208570">
    <property type="component" value="Unassembled WGS sequence"/>
</dbReference>
<evidence type="ECO:0000256" key="2">
    <source>
        <dbReference type="ARBA" id="ARBA00022729"/>
    </source>
</evidence>
<comment type="caution">
    <text evidence="5">The sequence shown here is derived from an EMBL/GenBank/DDBJ whole genome shotgun (WGS) entry which is preliminary data.</text>
</comment>
<dbReference type="InterPro" id="IPR050541">
    <property type="entry name" value="LRR_TM_domain-containing"/>
</dbReference>
<evidence type="ECO:0000313" key="6">
    <source>
        <dbReference type="Proteomes" id="UP001208570"/>
    </source>
</evidence>
<accession>A0AAD9NFR4</accession>
<keyword evidence="2 4" id="KW-0732">Signal</keyword>
<dbReference type="SMART" id="SM00369">
    <property type="entry name" value="LRR_TYP"/>
    <property type="match status" value="9"/>
</dbReference>
<sequence length="343" mass="38287">MIPDITRCYLVLVTLIIHLSRHVTCDVICTNYTLPSRCTCSDGEGQPTKVTCVDAGLTSLPPVLPPAVDLVIENNTIDVIAHVSYGPTVRYLYLNRNKIQLIRNGAFRNLTNLETLSLASNELTSLRQETFFGLNILKTLILVGNPVYVLRVDTFDGNVLPRLENLDLDNCNLFEVEDGAVDGLPNLMFLTLSNNRLRRHPLLGCTRSSLTSLTTFDVSHNEISEIRRGSCRLPSLRNLNFSNNNIRALNASFFGTSTTSLGALYLRNNGLTFVDVDAFKGCRNLTVLDISHNRLTSLDNRTIQWGQIKSVIVGENPWHCDCGNMWLIEENAVKEYNADDAVR</sequence>
<keyword evidence="1" id="KW-0433">Leucine-rich repeat</keyword>
<dbReference type="PANTHER" id="PTHR24369:SF210">
    <property type="entry name" value="CHAOPTIN-RELATED"/>
    <property type="match status" value="1"/>
</dbReference>
<gene>
    <name evidence="5" type="ORF">LSH36_37g12040</name>
</gene>
<dbReference type="PANTHER" id="PTHR24369">
    <property type="entry name" value="ANTIGEN BSP, PUTATIVE-RELATED"/>
    <property type="match status" value="1"/>
</dbReference>
<dbReference type="EMBL" id="JAODUP010000037">
    <property type="protein sequence ID" value="KAK2166646.1"/>
    <property type="molecule type" value="Genomic_DNA"/>
</dbReference>